<dbReference type="FunFam" id="3.40.47.10:FF:000019">
    <property type="entry name" value="Polyketide synthase type I"/>
    <property type="match status" value="1"/>
</dbReference>
<dbReference type="PROSITE" id="PS00012">
    <property type="entry name" value="PHOSPHOPANTETHEINE"/>
    <property type="match status" value="1"/>
</dbReference>
<dbReference type="InterPro" id="IPR049490">
    <property type="entry name" value="C883_1060-like_KR_N"/>
</dbReference>
<dbReference type="Pfam" id="PF00109">
    <property type="entry name" value="ketoacyl-synt"/>
    <property type="match status" value="1"/>
</dbReference>
<dbReference type="InterPro" id="IPR036736">
    <property type="entry name" value="ACP-like_sf"/>
</dbReference>
<dbReference type="InterPro" id="IPR006162">
    <property type="entry name" value="Ppantetheine_attach_site"/>
</dbReference>
<evidence type="ECO:0000313" key="6">
    <source>
        <dbReference type="EMBL" id="AZH23819.1"/>
    </source>
</evidence>
<dbReference type="CDD" id="cd05235">
    <property type="entry name" value="SDR_e1"/>
    <property type="match status" value="1"/>
</dbReference>
<dbReference type="Gene3D" id="1.10.1200.10">
    <property type="entry name" value="ACP-like"/>
    <property type="match status" value="1"/>
</dbReference>
<keyword evidence="2" id="KW-0597">Phosphoprotein</keyword>
<dbReference type="Pfam" id="PF08659">
    <property type="entry name" value="KR"/>
    <property type="match status" value="1"/>
</dbReference>
<dbReference type="EMBL" id="MK142793">
    <property type="protein sequence ID" value="AZH23819.1"/>
    <property type="molecule type" value="Genomic_DNA"/>
</dbReference>
<dbReference type="InterPro" id="IPR014031">
    <property type="entry name" value="Ketoacyl_synth_C"/>
</dbReference>
<dbReference type="GO" id="GO:0004315">
    <property type="term" value="F:3-oxoacyl-[acyl-carrier-protein] synthase activity"/>
    <property type="evidence" value="ECO:0007669"/>
    <property type="project" value="InterPro"/>
</dbReference>
<dbReference type="InterPro" id="IPR018201">
    <property type="entry name" value="Ketoacyl_synth_AS"/>
</dbReference>
<dbReference type="SMART" id="SM00827">
    <property type="entry name" value="PKS_AT"/>
    <property type="match status" value="1"/>
</dbReference>
<dbReference type="Gene3D" id="3.40.50.720">
    <property type="entry name" value="NAD(P)-binding Rossmann-like Domain"/>
    <property type="match status" value="2"/>
</dbReference>
<dbReference type="Pfam" id="PF02801">
    <property type="entry name" value="Ketoacyl-synt_C"/>
    <property type="match status" value="1"/>
</dbReference>
<reference evidence="6" key="1">
    <citation type="journal article" date="2018" name="ACS Chem. Biol.">
        <title>Ketoreductase domain dysfunction expands chemodiversity: malyngamide biosynthesis in the cyanobacterium Okeania hirsuta.</title>
        <authorList>
            <person name="Moss N.A."/>
            <person name="Leao T."/>
            <person name="Rankin M."/>
            <person name="McCullough T.M."/>
            <person name="Qu P."/>
            <person name="Korobeynikov A."/>
            <person name="Smith J.L."/>
            <person name="Gerwick L."/>
            <person name="Gerwick W.H."/>
        </authorList>
    </citation>
    <scope>NUCLEOTIDE SEQUENCE</scope>
    <source>
        <strain evidence="6">PAP-21-Jun-06-1</strain>
    </source>
</reference>
<dbReference type="RefSeq" id="WP_161564770.1">
    <property type="nucleotide sequence ID" value="NZ_CAWOKI010000326.1"/>
</dbReference>
<evidence type="ECO:0000256" key="1">
    <source>
        <dbReference type="ARBA" id="ARBA00022450"/>
    </source>
</evidence>
<dbReference type="InterPro" id="IPR013120">
    <property type="entry name" value="FAR_NAD-bd"/>
</dbReference>
<evidence type="ECO:0000259" key="4">
    <source>
        <dbReference type="PROSITE" id="PS50075"/>
    </source>
</evidence>
<dbReference type="Pfam" id="PF07993">
    <property type="entry name" value="NAD_binding_4"/>
    <property type="match status" value="1"/>
</dbReference>
<sequence>MELNSSQKLSNEQRLLLKLKQATAKIQEIKAAATEPIAIIGMGCRFPGGSSTPEAFWDVFQNGVDAIAEVPKERWNLDDYYDPDPETPGKMHSPYGGFIDRVKEFDPNFFGISPKETINLDPQHRLLLEVSWEALEHSGKNPQQLKGSQTGVFIGICANDYSHRIFSHGLEGIDAYVSSGNSHSTASGRISYILGLIGPNLVLDTACSSSLVSIHLACSSLRNKECNLALAGGVNLLLSPEVSVALSQGRMLSVDGRCKTFDASANGYVRGDGCGIIVLKRLSDAVADRDNILAVIRGTAINQDGPSSALTVPNGPSQVAVIRQAMANGGVNPADVSYLEVHGTGTSLGDPMEVEALGTVFGKTHSPEQPLIIGSAKTNIGHTEGAAGVAGLMKLVLQLQHQQIAPSLHFKEPNPYINWSQLPVQVSTNLTPWETNGKSRIAGVSSFGFSGTNAHIILEEAPVKVKTQDELERSVHLLTLSAKTETALGELVNSYQNYLKTHPELEVADICHTANIGRAQFNHRLAVVTSNQEELAEKLQKYQQGEEVVGIYSGELLNNTTTTKIAFLFTGQGSQYANMGRQLYQQAPTFREVIHQCEEILSSVETFEEKSLGDILYSETTDNAGSSLLDQTAYTQPVLFAIEYALFKLWESRGIKPDIVMGHSVGEYVAATVAGVFSLEDGLKLIAARGRLMQKLPAGGEMVSVMASESKVLETLKAMSLEEKVAIAGINGPQSIVISGESEAVRSIATDLESAGIKTKQLQVSHAFHSPLMEPMLAEFKTVANQITYNQPRIPIISNLTGTKADNSITTAQYWVSHIREPVKFAQGMKELSEQGYETFLEIGPKPILLGMGRQCLPDEVGMWLPSLRPGVDEWQQMLSSLGQLYVQGFKVDWLGFDQNYARQKVALPTYPFQRERYWIETTENKQKQHQNSENINQTPIFKLLTQGNTETLTQQLATVAKLSPEQLKLLPELLDILAKQHQEQLTAATIKNWFYEIQWKPLTQTNSNTNIQPTHWLILADTTGVAEKLAQKLQQQGYQYSLVYRGENYQKLAAGKYQLNPSIPEEFEKLYQEVQESTEIPLSRLIHFWSLDAPESKDLTLSTLEETQLWGCGSVMYLLQTVLKNTSTSQLWLITRGSQSVLSQENNIAGIAASPLWGLGRVVSLEHPQLWGGLVDLDPQAPETDEVEMLWQLLVNEQEEDNLALRGENTYVARLANQEPPDLPQPLSLSSDGSYLITGGLGALGLHTAEWLVSKGAKNIVLTGRRLPSEKATESIKELEKTGCQVTVLLGDVSVETDIAKILEQIQTSMPKLKGIIHTAGVLDDGIIEQMNWERFAKVMSPKVIGTWHLHTLTQNLPLDFFICFSSIASIFGSLGQGNYAAANAFMDALANYRRSQGLSALAINWGAWASGGMAARLAVEHQNRIQSSGIGEIAPKQGMYALELLLTNKFATAQVGVVDIQWQVLEENWSGYKINSLLRELLQKKKEWEEQDTGKQKVKAEFLATLEEVSNEKRQEILTEHVREQVAHVLGFSSSKLPEVNVEFMEMGMDSLTSVELRNKLQNSLKCSVPSTLVFDYPTINQLVDYLAQKLNLTDAEKDQINNLSAQEIDFNAEAILDPTIIPKTTVTQNIVEPQNILLTGATGFVGTYLLDELLQKTSANIYCLIRANDTDLAKQKLKDKLESYLLWNEEKFSSRVIPVVGDLSSKFFGLPTEEFSFLANQIDVIYHSGAWTNHLYPYTILKPTNVLGTQEVLRLASQTYVKPVHFISTLEILLSLSSNLESTTILESDPLGEAHNLKRGYGQSKWVAEKLVAAGMDLGIPTCIYRLGMITPDANTGASRIDDRVSRYVIGCIQLGMVPILEGKSEENWTPINETIQAIVYLSQQETSLGKTFNLVNSKSTSWNNVFDLICSLVSSVKKVSLDDWQIALSNNPENPVYPYFFGVQSGMEKLTGKESDILSGVTIDDRNTQNGLLDSEITFSSIDKPYLEKMLSYLKQSGFLSLPS</sequence>
<dbReference type="PROSITE" id="PS00606">
    <property type="entry name" value="KS3_1"/>
    <property type="match status" value="1"/>
</dbReference>
<proteinExistence type="predicted"/>
<dbReference type="InterPro" id="IPR014043">
    <property type="entry name" value="Acyl_transferase_dom"/>
</dbReference>
<dbReference type="InterPro" id="IPR014030">
    <property type="entry name" value="Ketoacyl_synth_N"/>
</dbReference>
<dbReference type="GO" id="GO:0031177">
    <property type="term" value="F:phosphopantetheine binding"/>
    <property type="evidence" value="ECO:0007669"/>
    <property type="project" value="InterPro"/>
</dbReference>
<dbReference type="InterPro" id="IPR020806">
    <property type="entry name" value="PKS_PP-bd"/>
</dbReference>
<evidence type="ECO:0000259" key="5">
    <source>
        <dbReference type="PROSITE" id="PS52004"/>
    </source>
</evidence>
<dbReference type="InterPro" id="IPR057326">
    <property type="entry name" value="KR_dom"/>
</dbReference>
<dbReference type="InterPro" id="IPR009081">
    <property type="entry name" value="PP-bd_ACP"/>
</dbReference>
<dbReference type="SMART" id="SM00823">
    <property type="entry name" value="PKS_PP"/>
    <property type="match status" value="1"/>
</dbReference>
<dbReference type="Pfam" id="PF00698">
    <property type="entry name" value="Acyl_transf_1"/>
    <property type="match status" value="1"/>
</dbReference>
<dbReference type="Gene3D" id="3.30.70.3290">
    <property type="match status" value="1"/>
</dbReference>
<dbReference type="FunFam" id="3.40.366.10:FF:000002">
    <property type="entry name" value="Probable polyketide synthase 2"/>
    <property type="match status" value="1"/>
</dbReference>
<accession>A0A3Q8LXU5</accession>
<dbReference type="NCBIfam" id="NF045894">
    <property type="entry name" value="PKS_plus_SDR"/>
    <property type="match status" value="1"/>
</dbReference>
<dbReference type="SMART" id="SM00825">
    <property type="entry name" value="PKS_KS"/>
    <property type="match status" value="1"/>
</dbReference>
<dbReference type="Pfam" id="PF22621">
    <property type="entry name" value="CurL-like_PKS_C"/>
    <property type="match status" value="1"/>
</dbReference>
<dbReference type="Gene3D" id="3.40.366.10">
    <property type="entry name" value="Malonyl-Coenzyme A Acyl Carrier Protein, domain 2"/>
    <property type="match status" value="1"/>
</dbReference>
<dbReference type="PROSITE" id="PS50075">
    <property type="entry name" value="CARRIER"/>
    <property type="match status" value="1"/>
</dbReference>
<feature type="domain" description="Ketosynthase family 3 (KS3)" evidence="5">
    <location>
        <begin position="34"/>
        <end position="460"/>
    </location>
</feature>
<keyword evidence="3" id="KW-0808">Transferase</keyword>
<dbReference type="InterPro" id="IPR036291">
    <property type="entry name" value="NAD(P)-bd_dom_sf"/>
</dbReference>
<dbReference type="Pfam" id="PF00550">
    <property type="entry name" value="PP-binding"/>
    <property type="match status" value="1"/>
</dbReference>
<dbReference type="InterPro" id="IPR001227">
    <property type="entry name" value="Ac_transferase_dom_sf"/>
</dbReference>
<dbReference type="GO" id="GO:0006633">
    <property type="term" value="P:fatty acid biosynthetic process"/>
    <property type="evidence" value="ECO:0007669"/>
    <property type="project" value="InterPro"/>
</dbReference>
<evidence type="ECO:0000256" key="2">
    <source>
        <dbReference type="ARBA" id="ARBA00022553"/>
    </source>
</evidence>
<evidence type="ECO:0000256" key="3">
    <source>
        <dbReference type="ARBA" id="ARBA00022679"/>
    </source>
</evidence>
<dbReference type="PROSITE" id="PS52004">
    <property type="entry name" value="KS3_2"/>
    <property type="match status" value="1"/>
</dbReference>
<dbReference type="Pfam" id="PF21394">
    <property type="entry name" value="Beta-ketacyl_N"/>
    <property type="match status" value="1"/>
</dbReference>
<dbReference type="SMART" id="SM01294">
    <property type="entry name" value="PKS_PP_betabranch"/>
    <property type="match status" value="1"/>
</dbReference>
<dbReference type="SUPFAM" id="SSF55048">
    <property type="entry name" value="Probable ACP-binding domain of malonyl-CoA ACP transacylase"/>
    <property type="match status" value="1"/>
</dbReference>
<keyword evidence="1" id="KW-0596">Phosphopantetheine</keyword>
<dbReference type="SUPFAM" id="SSF52151">
    <property type="entry name" value="FabD/lysophospholipase-like"/>
    <property type="match status" value="1"/>
</dbReference>
<dbReference type="InterPro" id="IPR010080">
    <property type="entry name" value="Thioester_reductase-like_dom"/>
</dbReference>
<dbReference type="SUPFAM" id="SSF47336">
    <property type="entry name" value="ACP-like"/>
    <property type="match status" value="1"/>
</dbReference>
<dbReference type="Gene3D" id="3.40.47.10">
    <property type="match status" value="1"/>
</dbReference>
<dbReference type="PANTHER" id="PTHR43775:SF37">
    <property type="entry name" value="SI:DKEY-61P9.11"/>
    <property type="match status" value="1"/>
</dbReference>
<dbReference type="NCBIfam" id="TIGR01746">
    <property type="entry name" value="Thioester-redct"/>
    <property type="match status" value="1"/>
</dbReference>
<dbReference type="SMART" id="SM00822">
    <property type="entry name" value="PKS_KR"/>
    <property type="match status" value="1"/>
</dbReference>
<feature type="domain" description="Carrier" evidence="4">
    <location>
        <begin position="1518"/>
        <end position="1593"/>
    </location>
</feature>
<dbReference type="CDD" id="cd00833">
    <property type="entry name" value="PKS"/>
    <property type="match status" value="1"/>
</dbReference>
<dbReference type="InterPro" id="IPR016035">
    <property type="entry name" value="Acyl_Trfase/lysoPLipase"/>
</dbReference>
<organism evidence="6">
    <name type="scientific">Okeania hirsuta</name>
    <dbReference type="NCBI Taxonomy" id="1458930"/>
    <lineage>
        <taxon>Bacteria</taxon>
        <taxon>Bacillati</taxon>
        <taxon>Cyanobacteriota</taxon>
        <taxon>Cyanophyceae</taxon>
        <taxon>Oscillatoriophycideae</taxon>
        <taxon>Oscillatoriales</taxon>
        <taxon>Microcoleaceae</taxon>
        <taxon>Okeania</taxon>
    </lineage>
</organism>
<name>A0A3Q8LXU5_9CYAN</name>
<dbReference type="InterPro" id="IPR050091">
    <property type="entry name" value="PKS_NRPS_Biosynth_Enz"/>
</dbReference>
<dbReference type="GO" id="GO:0004312">
    <property type="term" value="F:fatty acid synthase activity"/>
    <property type="evidence" value="ECO:0007669"/>
    <property type="project" value="TreeGrafter"/>
</dbReference>
<dbReference type="InterPro" id="IPR013968">
    <property type="entry name" value="PKS_KR"/>
</dbReference>
<dbReference type="InterPro" id="IPR016036">
    <property type="entry name" value="Malonyl_transacylase_ACP-bd"/>
</dbReference>
<dbReference type="InterPro" id="IPR020841">
    <property type="entry name" value="PKS_Beta-ketoAc_synthase_dom"/>
</dbReference>
<dbReference type="PANTHER" id="PTHR43775">
    <property type="entry name" value="FATTY ACID SYNTHASE"/>
    <property type="match status" value="1"/>
</dbReference>
<dbReference type="CDD" id="cd08955">
    <property type="entry name" value="KR_2_FAS_SDR_x"/>
    <property type="match status" value="1"/>
</dbReference>
<dbReference type="SUPFAM" id="SSF51735">
    <property type="entry name" value="NAD(P)-binding Rossmann-fold domains"/>
    <property type="match status" value="3"/>
</dbReference>
<dbReference type="SUPFAM" id="SSF53901">
    <property type="entry name" value="Thiolase-like"/>
    <property type="match status" value="1"/>
</dbReference>
<protein>
    <submittedName>
        <fullName evidence="6">MgiR</fullName>
    </submittedName>
</protein>
<dbReference type="InterPro" id="IPR016039">
    <property type="entry name" value="Thiolase-like"/>
</dbReference>